<dbReference type="STRING" id="451379.A0A0N5A8N4"/>
<proteinExistence type="predicted"/>
<dbReference type="InterPro" id="IPR004853">
    <property type="entry name" value="Sugar_P_trans_dom"/>
</dbReference>
<feature type="domain" description="Sugar phosphate transporter" evidence="6">
    <location>
        <begin position="20"/>
        <end position="296"/>
    </location>
</feature>
<dbReference type="GO" id="GO:0016020">
    <property type="term" value="C:membrane"/>
    <property type="evidence" value="ECO:0007669"/>
    <property type="project" value="UniProtKB-SubCell"/>
</dbReference>
<evidence type="ECO:0000256" key="4">
    <source>
        <dbReference type="ARBA" id="ARBA00023136"/>
    </source>
</evidence>
<evidence type="ECO:0000256" key="1">
    <source>
        <dbReference type="ARBA" id="ARBA00004141"/>
    </source>
</evidence>
<dbReference type="Pfam" id="PF03151">
    <property type="entry name" value="TPT"/>
    <property type="match status" value="1"/>
</dbReference>
<dbReference type="AlphaFoldDB" id="A0A0N5A8N4"/>
<feature type="transmembrane region" description="Helical" evidence="5">
    <location>
        <begin position="184"/>
        <end position="203"/>
    </location>
</feature>
<evidence type="ECO:0000259" key="6">
    <source>
        <dbReference type="Pfam" id="PF03151"/>
    </source>
</evidence>
<feature type="transmembrane region" description="Helical" evidence="5">
    <location>
        <begin position="223"/>
        <end position="244"/>
    </location>
</feature>
<feature type="transmembrane region" description="Helical" evidence="5">
    <location>
        <begin position="251"/>
        <end position="271"/>
    </location>
</feature>
<dbReference type="WBParaSite" id="SMUV_0000044001-mRNA-1">
    <property type="protein sequence ID" value="SMUV_0000044001-mRNA-1"/>
    <property type="gene ID" value="SMUV_0000044001"/>
</dbReference>
<keyword evidence="3 5" id="KW-1133">Transmembrane helix</keyword>
<dbReference type="InterPro" id="IPR050186">
    <property type="entry name" value="TPT_transporter"/>
</dbReference>
<evidence type="ECO:0000256" key="2">
    <source>
        <dbReference type="ARBA" id="ARBA00022692"/>
    </source>
</evidence>
<evidence type="ECO:0000256" key="3">
    <source>
        <dbReference type="ARBA" id="ARBA00022989"/>
    </source>
</evidence>
<feature type="transmembrane region" description="Helical" evidence="5">
    <location>
        <begin position="76"/>
        <end position="93"/>
    </location>
</feature>
<reference evidence="8" key="1">
    <citation type="submission" date="2017-02" db="UniProtKB">
        <authorList>
            <consortium name="WormBaseParasite"/>
        </authorList>
    </citation>
    <scope>IDENTIFICATION</scope>
</reference>
<dbReference type="PANTHER" id="PTHR11132">
    <property type="entry name" value="SOLUTE CARRIER FAMILY 35"/>
    <property type="match status" value="1"/>
</dbReference>
<organism evidence="7 8">
    <name type="scientific">Syphacia muris</name>
    <dbReference type="NCBI Taxonomy" id="451379"/>
    <lineage>
        <taxon>Eukaryota</taxon>
        <taxon>Metazoa</taxon>
        <taxon>Ecdysozoa</taxon>
        <taxon>Nematoda</taxon>
        <taxon>Chromadorea</taxon>
        <taxon>Rhabditida</taxon>
        <taxon>Spirurina</taxon>
        <taxon>Oxyuridomorpha</taxon>
        <taxon>Oxyuroidea</taxon>
        <taxon>Oxyuridae</taxon>
        <taxon>Syphacia</taxon>
    </lineage>
</organism>
<dbReference type="Proteomes" id="UP000046393">
    <property type="component" value="Unplaced"/>
</dbReference>
<feature type="transmembrane region" description="Helical" evidence="5">
    <location>
        <begin position="12"/>
        <end position="30"/>
    </location>
</feature>
<feature type="transmembrane region" description="Helical" evidence="5">
    <location>
        <begin position="128"/>
        <end position="146"/>
    </location>
</feature>
<keyword evidence="4 5" id="KW-0472">Membrane</keyword>
<accession>A0A0N5A8N4</accession>
<keyword evidence="7" id="KW-1185">Reference proteome</keyword>
<evidence type="ECO:0000256" key="5">
    <source>
        <dbReference type="SAM" id="Phobius"/>
    </source>
</evidence>
<feature type="transmembrane region" description="Helical" evidence="5">
    <location>
        <begin position="152"/>
        <end position="172"/>
    </location>
</feature>
<feature type="transmembrane region" description="Helical" evidence="5">
    <location>
        <begin position="277"/>
        <end position="301"/>
    </location>
</feature>
<comment type="subcellular location">
    <subcellularLocation>
        <location evidence="1">Membrane</location>
        <topology evidence="1">Multi-pass membrane protein</topology>
    </subcellularLocation>
</comment>
<evidence type="ECO:0000313" key="7">
    <source>
        <dbReference type="Proteomes" id="UP000046393"/>
    </source>
</evidence>
<feature type="transmembrane region" description="Helical" evidence="5">
    <location>
        <begin position="36"/>
        <end position="56"/>
    </location>
</feature>
<protein>
    <submittedName>
        <fullName evidence="8">TPT domain-containing protein</fullName>
    </submittedName>
</protein>
<name>A0A0N5A8N4_9BILA</name>
<keyword evidence="2 5" id="KW-0812">Transmembrane</keyword>
<evidence type="ECO:0000313" key="8">
    <source>
        <dbReference type="WBParaSite" id="SMUV_0000044001-mRNA-1"/>
    </source>
</evidence>
<sequence length="323" mass="35797">MAESPLMYRIGSALAFGGCSAMMVFVNKILLTNYGFPSFLTAAIGQMLATLTILFVARRLKIVSFPNLDSTIPGKIFPLPVIYFLNLATGLGGTKRINIPMFTVLRRFSILLTMILEYFILNVKASSTVRLSVALMIFGSIVAAIYDLAFDAYGYALILINDICTAANGVYIKQKLDAKELGKYGLLYYNVLFMIIPAIVFAACTDDFQMVNDYIHSEKLTMGVVLCFLLSCVCGFLLNYSVVLCTNYNSALTTTCVGPIKNLFVTYVGMFSSGDYIFSWTNFIGINISVFGSILYTYVTFRAKSENKQRIVLSVPRETQQLV</sequence>